<dbReference type="AlphaFoldDB" id="A0A4Y2AJD3"/>
<comment type="caution">
    <text evidence="2">The sequence shown here is derived from an EMBL/GenBank/DDBJ whole genome shotgun (WGS) entry which is preliminary data.</text>
</comment>
<evidence type="ECO:0000256" key="1">
    <source>
        <dbReference type="SAM" id="MobiDB-lite"/>
    </source>
</evidence>
<sequence>MSRPGPLRKYQNSQSHIDTAESRFEAKLASPARRSLMVEFHSTSSDEENSVSLKTTGSKTSPGRTPLLRESTRRSSDEEKFNLFEDNRIKTRSGTPLLVESTRLNNFSSAG</sequence>
<dbReference type="EMBL" id="BGPR01000017">
    <property type="protein sequence ID" value="GBL79054.1"/>
    <property type="molecule type" value="Genomic_DNA"/>
</dbReference>
<keyword evidence="3" id="KW-1185">Reference proteome</keyword>
<organism evidence="2 3">
    <name type="scientific">Araneus ventricosus</name>
    <name type="common">Orbweaver spider</name>
    <name type="synonym">Epeira ventricosa</name>
    <dbReference type="NCBI Taxonomy" id="182803"/>
    <lineage>
        <taxon>Eukaryota</taxon>
        <taxon>Metazoa</taxon>
        <taxon>Ecdysozoa</taxon>
        <taxon>Arthropoda</taxon>
        <taxon>Chelicerata</taxon>
        <taxon>Arachnida</taxon>
        <taxon>Araneae</taxon>
        <taxon>Araneomorphae</taxon>
        <taxon>Entelegynae</taxon>
        <taxon>Araneoidea</taxon>
        <taxon>Araneidae</taxon>
        <taxon>Araneus</taxon>
    </lineage>
</organism>
<feature type="compositionally biased region" description="Polar residues" evidence="1">
    <location>
        <begin position="50"/>
        <end position="63"/>
    </location>
</feature>
<gene>
    <name evidence="2" type="ORF">AVEN_49000_1</name>
</gene>
<reference evidence="2 3" key="1">
    <citation type="journal article" date="2019" name="Sci. Rep.">
        <title>Orb-weaving spider Araneus ventricosus genome elucidates the spidroin gene catalogue.</title>
        <authorList>
            <person name="Kono N."/>
            <person name="Nakamura H."/>
            <person name="Ohtoshi R."/>
            <person name="Moran D.A.P."/>
            <person name="Shinohara A."/>
            <person name="Yoshida Y."/>
            <person name="Fujiwara M."/>
            <person name="Mori M."/>
            <person name="Tomita M."/>
            <person name="Arakawa K."/>
        </authorList>
    </citation>
    <scope>NUCLEOTIDE SEQUENCE [LARGE SCALE GENOMIC DNA]</scope>
</reference>
<dbReference type="Proteomes" id="UP000499080">
    <property type="component" value="Unassembled WGS sequence"/>
</dbReference>
<proteinExistence type="predicted"/>
<accession>A0A4Y2AJD3</accession>
<feature type="region of interest" description="Disordered" evidence="1">
    <location>
        <begin position="38"/>
        <end position="79"/>
    </location>
</feature>
<evidence type="ECO:0000313" key="3">
    <source>
        <dbReference type="Proteomes" id="UP000499080"/>
    </source>
</evidence>
<name>A0A4Y2AJD3_ARAVE</name>
<feature type="compositionally biased region" description="Basic and acidic residues" evidence="1">
    <location>
        <begin position="70"/>
        <end position="79"/>
    </location>
</feature>
<evidence type="ECO:0000313" key="2">
    <source>
        <dbReference type="EMBL" id="GBL79054.1"/>
    </source>
</evidence>
<protein>
    <submittedName>
        <fullName evidence="2">Uncharacterized protein</fullName>
    </submittedName>
</protein>